<organism evidence="1 2">
    <name type="scientific">Papilio machaon</name>
    <name type="common">Old World swallowtail butterfly</name>
    <dbReference type="NCBI Taxonomy" id="76193"/>
    <lineage>
        <taxon>Eukaryota</taxon>
        <taxon>Metazoa</taxon>
        <taxon>Ecdysozoa</taxon>
        <taxon>Arthropoda</taxon>
        <taxon>Hexapoda</taxon>
        <taxon>Insecta</taxon>
        <taxon>Pterygota</taxon>
        <taxon>Neoptera</taxon>
        <taxon>Endopterygota</taxon>
        <taxon>Lepidoptera</taxon>
        <taxon>Glossata</taxon>
        <taxon>Ditrysia</taxon>
        <taxon>Papilionoidea</taxon>
        <taxon>Papilionidae</taxon>
        <taxon>Papilioninae</taxon>
        <taxon>Papilio</taxon>
    </lineage>
</organism>
<gene>
    <name evidence="1" type="ORF">RR48_13633</name>
</gene>
<sequence>MWSRNFTPDYGIKLLSIGVLLSSLAAKIQGVEVLITKLRLHFNELLIWASEFRPHAGKTAELSSKTYSNDLLYFADSSESVNKGLSEKPVPHPWGPGLVFVLRRSCWTVFVRKHRLVDNAL</sequence>
<dbReference type="AlphaFoldDB" id="A0A194RAB9"/>
<keyword evidence="2" id="KW-1185">Reference proteome</keyword>
<accession>A0A194RAB9</accession>
<dbReference type="Proteomes" id="UP000053240">
    <property type="component" value="Unassembled WGS sequence"/>
</dbReference>
<evidence type="ECO:0000313" key="2">
    <source>
        <dbReference type="Proteomes" id="UP000053240"/>
    </source>
</evidence>
<reference evidence="1 2" key="1">
    <citation type="journal article" date="2015" name="Nat. Commun.">
        <title>Outbred genome sequencing and CRISPR/Cas9 gene editing in butterflies.</title>
        <authorList>
            <person name="Li X."/>
            <person name="Fan D."/>
            <person name="Zhang W."/>
            <person name="Liu G."/>
            <person name="Zhang L."/>
            <person name="Zhao L."/>
            <person name="Fang X."/>
            <person name="Chen L."/>
            <person name="Dong Y."/>
            <person name="Chen Y."/>
            <person name="Ding Y."/>
            <person name="Zhao R."/>
            <person name="Feng M."/>
            <person name="Zhu Y."/>
            <person name="Feng Y."/>
            <person name="Jiang X."/>
            <person name="Zhu D."/>
            <person name="Xiang H."/>
            <person name="Feng X."/>
            <person name="Li S."/>
            <person name="Wang J."/>
            <person name="Zhang G."/>
            <person name="Kronforst M.R."/>
            <person name="Wang W."/>
        </authorList>
    </citation>
    <scope>NUCLEOTIDE SEQUENCE [LARGE SCALE GENOMIC DNA]</scope>
    <source>
        <strain evidence="1">Ya'a_city_454_Pm</strain>
        <tissue evidence="1">Whole body</tissue>
    </source>
</reference>
<proteinExistence type="predicted"/>
<dbReference type="InParanoid" id="A0A194RAB9"/>
<protein>
    <submittedName>
        <fullName evidence="1">Uncharacterized protein</fullName>
    </submittedName>
</protein>
<name>A0A194RAB9_PAPMA</name>
<evidence type="ECO:0000313" key="1">
    <source>
        <dbReference type="EMBL" id="KPJ14562.1"/>
    </source>
</evidence>
<dbReference type="EMBL" id="KQ460473">
    <property type="protein sequence ID" value="KPJ14562.1"/>
    <property type="molecule type" value="Genomic_DNA"/>
</dbReference>